<sequence>MVMKKASPFVKSIIRLISGSSIAQLITILGSLVITRIYTPDQLGIYSLLLTFISIFGPVISAKYDAAIVLASNEDEAVDLIWGSLIVAFVLGGIFTVIYIIYLQYNPQIYEEINGWSYLIILMLITQAIINILDNYNNRHQEYKLISSVYVRRTLFQNVGFITLGLFKFETIGLVISQQIGMFFGLKKQSKFILSQKKNYYARSWIRIKNVLIKYKKQLFYAFPAHFINSLSYSLLNFFITGLFGLAIFGYYSMTFRILALPLSLVSINVSKVFFRSASKRFESKLSFNKLITQITILLAFVSIPMVIVLMLFSPMLFEFFFGPGWSVAGKFAQILAPMYGIRLIVSAVSPTLMVVGQQKLEVFMQALFIISSLVSYFICYIFGQSIEAFLTYVSISYSIVYIVFYIVIYKLSKNRRMNNYNA</sequence>
<feature type="transmembrane region" description="Helical" evidence="6">
    <location>
        <begin position="363"/>
        <end position="384"/>
    </location>
</feature>
<comment type="subcellular location">
    <subcellularLocation>
        <location evidence="1">Cell membrane</location>
        <topology evidence="1">Multi-pass membrane protein</topology>
    </subcellularLocation>
</comment>
<proteinExistence type="predicted"/>
<evidence type="ECO:0000313" key="8">
    <source>
        <dbReference type="Proteomes" id="UP001056756"/>
    </source>
</evidence>
<keyword evidence="5 6" id="KW-0472">Membrane</keyword>
<keyword evidence="4 6" id="KW-1133">Transmembrane helix</keyword>
<feature type="transmembrane region" description="Helical" evidence="6">
    <location>
        <begin position="12"/>
        <end position="37"/>
    </location>
</feature>
<evidence type="ECO:0000256" key="6">
    <source>
        <dbReference type="SAM" id="Phobius"/>
    </source>
</evidence>
<gene>
    <name evidence="7" type="ORF">NAG76_19590</name>
</gene>
<evidence type="ECO:0000256" key="2">
    <source>
        <dbReference type="ARBA" id="ARBA00022475"/>
    </source>
</evidence>
<dbReference type="EMBL" id="CP097899">
    <property type="protein sequence ID" value="URN94001.1"/>
    <property type="molecule type" value="Genomic_DNA"/>
</dbReference>
<dbReference type="PANTHER" id="PTHR30250">
    <property type="entry name" value="PST FAMILY PREDICTED COLANIC ACID TRANSPORTER"/>
    <property type="match status" value="1"/>
</dbReference>
<keyword evidence="3 6" id="KW-0812">Transmembrane</keyword>
<evidence type="ECO:0000256" key="1">
    <source>
        <dbReference type="ARBA" id="ARBA00004651"/>
    </source>
</evidence>
<organism evidence="7 8">
    <name type="scientific">Candidatus Pristimantibacillus lignocellulolyticus</name>
    <dbReference type="NCBI Taxonomy" id="2994561"/>
    <lineage>
        <taxon>Bacteria</taxon>
        <taxon>Bacillati</taxon>
        <taxon>Bacillota</taxon>
        <taxon>Bacilli</taxon>
        <taxon>Bacillales</taxon>
        <taxon>Paenibacillaceae</taxon>
        <taxon>Candidatus Pristimantibacillus</taxon>
    </lineage>
</organism>
<dbReference type="KEGG" id="plig:NAG76_19590"/>
<feature type="transmembrane region" description="Helical" evidence="6">
    <location>
        <begin position="295"/>
        <end position="317"/>
    </location>
</feature>
<dbReference type="AlphaFoldDB" id="A0A9J6ZDU2"/>
<evidence type="ECO:0000313" key="7">
    <source>
        <dbReference type="EMBL" id="URN94001.1"/>
    </source>
</evidence>
<dbReference type="PANTHER" id="PTHR30250:SF11">
    <property type="entry name" value="O-ANTIGEN TRANSPORTER-RELATED"/>
    <property type="match status" value="1"/>
</dbReference>
<dbReference type="Pfam" id="PF13440">
    <property type="entry name" value="Polysacc_synt_3"/>
    <property type="match status" value="1"/>
</dbReference>
<protein>
    <submittedName>
        <fullName evidence="7">Oligosaccharide flippase family protein</fullName>
    </submittedName>
</protein>
<feature type="transmembrane region" description="Helical" evidence="6">
    <location>
        <begin position="219"/>
        <end position="252"/>
    </location>
</feature>
<dbReference type="GO" id="GO:0005886">
    <property type="term" value="C:plasma membrane"/>
    <property type="evidence" value="ECO:0007669"/>
    <property type="project" value="UniProtKB-SubCell"/>
</dbReference>
<keyword evidence="2" id="KW-1003">Cell membrane</keyword>
<feature type="transmembrane region" description="Helical" evidence="6">
    <location>
        <begin position="337"/>
        <end position="356"/>
    </location>
</feature>
<evidence type="ECO:0000256" key="3">
    <source>
        <dbReference type="ARBA" id="ARBA00022692"/>
    </source>
</evidence>
<feature type="transmembrane region" description="Helical" evidence="6">
    <location>
        <begin position="43"/>
        <end position="60"/>
    </location>
</feature>
<dbReference type="InterPro" id="IPR050833">
    <property type="entry name" value="Poly_Biosynth_Transport"/>
</dbReference>
<accession>A0A9J6ZDU2</accession>
<feature type="transmembrane region" description="Helical" evidence="6">
    <location>
        <begin position="115"/>
        <end position="133"/>
    </location>
</feature>
<evidence type="ECO:0000256" key="4">
    <source>
        <dbReference type="ARBA" id="ARBA00022989"/>
    </source>
</evidence>
<dbReference type="Proteomes" id="UP001056756">
    <property type="component" value="Chromosome"/>
</dbReference>
<evidence type="ECO:0000256" key="5">
    <source>
        <dbReference type="ARBA" id="ARBA00023136"/>
    </source>
</evidence>
<feature type="transmembrane region" description="Helical" evidence="6">
    <location>
        <begin position="390"/>
        <end position="409"/>
    </location>
</feature>
<name>A0A9J6ZDU2_9BACL</name>
<reference evidence="7" key="1">
    <citation type="submission" date="2022-05" db="EMBL/GenBank/DDBJ databases">
        <title>Novel bacterial taxa in a minimal lignocellulolytic consortium and its capacity to transform plastics disclosed by genome-resolved metagenomics.</title>
        <authorList>
            <person name="Rodriguez C.A.D."/>
            <person name="Diaz-Garcia L."/>
            <person name="Herrera K."/>
            <person name="Tarazona N.A."/>
            <person name="Sproer C."/>
            <person name="Overmann J."/>
            <person name="Jimenez D.J."/>
        </authorList>
    </citation>
    <scope>NUCLEOTIDE SEQUENCE</scope>
    <source>
        <strain evidence="7">MAG5</strain>
    </source>
</reference>
<feature type="transmembrane region" description="Helical" evidence="6">
    <location>
        <begin position="80"/>
        <end position="103"/>
    </location>
</feature>